<dbReference type="EMBL" id="JPQT01000041">
    <property type="protein sequence ID" value="KFE55019.1"/>
    <property type="molecule type" value="Genomic_DNA"/>
</dbReference>
<accession>A0A085VHV6</accession>
<reference evidence="1 2" key="1">
    <citation type="submission" date="2014-07" db="EMBL/GenBank/DDBJ databases">
        <title>Draft Genome Sequences of Environmental Pseudomonas syringae strains.</title>
        <authorList>
            <person name="Baltrus D.A."/>
            <person name="Berge O."/>
            <person name="Morris C."/>
        </authorList>
    </citation>
    <scope>NUCLEOTIDE SEQUENCE [LARGE SCALE GENOMIC DNA]</scope>
    <source>
        <strain evidence="1 2">CEB003</strain>
    </source>
</reference>
<dbReference type="Proteomes" id="UP000028643">
    <property type="component" value="Unassembled WGS sequence"/>
</dbReference>
<evidence type="ECO:0000313" key="1">
    <source>
        <dbReference type="EMBL" id="KFE55019.1"/>
    </source>
</evidence>
<evidence type="ECO:0000313" key="2">
    <source>
        <dbReference type="Proteomes" id="UP000028643"/>
    </source>
</evidence>
<dbReference type="RefSeq" id="WP_020290565.1">
    <property type="nucleotide sequence ID" value="NZ_JPQT01000041.1"/>
</dbReference>
<dbReference type="PATRIC" id="fig|317.174.peg.622"/>
<sequence length="213" mass="23470">MSDVATRQQEQWRELLEQPLKFVRAEHLAGCFPEALSAGQLVAFRDAPRFQERSLRLLMSRFNLQPLAAAPAPDAPDLPVLLLTPDSFRRLPRLCGAIWHGATLSREIRSDVVSQVRQLLGNDVFSLALANRPLAGAADLLRQPAELLQAIDRDGAACISAWLHAQSPALRGWLRLRFDDPAMQDGQDGNGSLDVKIIRRAAATLAEPVEELA</sequence>
<name>A0A085VHV6_PSESX</name>
<organism evidence="1 2">
    <name type="scientific">Pseudomonas syringae</name>
    <dbReference type="NCBI Taxonomy" id="317"/>
    <lineage>
        <taxon>Bacteria</taxon>
        <taxon>Pseudomonadati</taxon>
        <taxon>Pseudomonadota</taxon>
        <taxon>Gammaproteobacteria</taxon>
        <taxon>Pseudomonadales</taxon>
        <taxon>Pseudomonadaceae</taxon>
        <taxon>Pseudomonas</taxon>
    </lineage>
</organism>
<gene>
    <name evidence="1" type="ORF">IV02_03080</name>
</gene>
<comment type="caution">
    <text evidence="1">The sequence shown here is derived from an EMBL/GenBank/DDBJ whole genome shotgun (WGS) entry which is preliminary data.</text>
</comment>
<dbReference type="AlphaFoldDB" id="A0A085VHV6"/>
<proteinExistence type="predicted"/>
<protein>
    <submittedName>
        <fullName evidence="1">Type III secretion protein</fullName>
    </submittedName>
</protein>